<sequence>MVREAGPRSGAMAGGVARLAVVDCVLIAVAPGTPHRTEAVLRAAFDAVRDLRMEGQPRR</sequence>
<organism evidence="1">
    <name type="scientific">Streptomyces sp. R41</name>
    <dbReference type="NCBI Taxonomy" id="3238632"/>
    <lineage>
        <taxon>Bacteria</taxon>
        <taxon>Bacillati</taxon>
        <taxon>Actinomycetota</taxon>
        <taxon>Actinomycetes</taxon>
        <taxon>Kitasatosporales</taxon>
        <taxon>Streptomycetaceae</taxon>
        <taxon>Streptomyces</taxon>
    </lineage>
</organism>
<reference evidence="1" key="1">
    <citation type="submission" date="2024-07" db="EMBL/GenBank/DDBJ databases">
        <authorList>
            <person name="Yu S.T."/>
        </authorList>
    </citation>
    <scope>NUCLEOTIDE SEQUENCE</scope>
    <source>
        <strain evidence="1">R41</strain>
    </source>
</reference>
<gene>
    <name evidence="1" type="ORF">AB5J53_34455</name>
</gene>
<name>A0AB39RPQ1_9ACTN</name>
<accession>A0AB39RPQ1</accession>
<evidence type="ECO:0000313" key="1">
    <source>
        <dbReference type="EMBL" id="XDQ56418.1"/>
    </source>
</evidence>
<proteinExistence type="predicted"/>
<dbReference type="AlphaFoldDB" id="A0AB39RPQ1"/>
<dbReference type="EMBL" id="CP163443">
    <property type="protein sequence ID" value="XDQ56418.1"/>
    <property type="molecule type" value="Genomic_DNA"/>
</dbReference>
<protein>
    <recommendedName>
        <fullName evidence="2">TetR family transcriptional regulator</fullName>
    </recommendedName>
</protein>
<dbReference type="RefSeq" id="WP_369249503.1">
    <property type="nucleotide sequence ID" value="NZ_CP163443.1"/>
</dbReference>
<evidence type="ECO:0008006" key="2">
    <source>
        <dbReference type="Google" id="ProtNLM"/>
    </source>
</evidence>